<dbReference type="Gene3D" id="3.40.50.2300">
    <property type="match status" value="1"/>
</dbReference>
<reference evidence="2" key="1">
    <citation type="submission" date="2019-08" db="EMBL/GenBank/DDBJ databases">
        <authorList>
            <person name="Kucharzyk K."/>
            <person name="Murdoch R.W."/>
            <person name="Higgins S."/>
            <person name="Loffler F."/>
        </authorList>
    </citation>
    <scope>NUCLEOTIDE SEQUENCE</scope>
</reference>
<evidence type="ECO:0000313" key="2">
    <source>
        <dbReference type="EMBL" id="MPM55848.1"/>
    </source>
</evidence>
<dbReference type="EMBL" id="VSSQ01015468">
    <property type="protein sequence ID" value="MPM55848.1"/>
    <property type="molecule type" value="Genomic_DNA"/>
</dbReference>
<sequence>MPRYTPTADELAALEAFWPWLGSARQPQRGVSAGEVRLGVVLDALANPAARMQVVAGVQSVFDQANAAGGVHGRRLRLIGMNRAWSEEAFALVASAPLPSTQQALRKLRLPSIASLDFQLRDADPGGWQWPLLPSLQQQARMAVEQLESAPPNCMRRTFDPKHWSGAANSDTAPTVPTTEQPLCVAALAPATDVDALRTRWRADGIKVRQLIELSGMRPKLLTEPYLEHQLVLSVPLAVADQAEQQGQSLWFVLGQASARTLVEALARSGPSVVPESLLVQMRTLTGFAPLPGAPLAYSRSSAHGWRPEIYSPASPSSRSSDQRPRKELP</sequence>
<organism evidence="2">
    <name type="scientific">bioreactor metagenome</name>
    <dbReference type="NCBI Taxonomy" id="1076179"/>
    <lineage>
        <taxon>unclassified sequences</taxon>
        <taxon>metagenomes</taxon>
        <taxon>ecological metagenomes</taxon>
    </lineage>
</organism>
<evidence type="ECO:0000256" key="1">
    <source>
        <dbReference type="SAM" id="MobiDB-lite"/>
    </source>
</evidence>
<dbReference type="AlphaFoldDB" id="A0A645ASW1"/>
<dbReference type="SUPFAM" id="SSF53822">
    <property type="entry name" value="Periplasmic binding protein-like I"/>
    <property type="match status" value="1"/>
</dbReference>
<protein>
    <submittedName>
        <fullName evidence="2">Uncharacterized protein</fullName>
    </submittedName>
</protein>
<accession>A0A645ASW1</accession>
<name>A0A645ASW1_9ZZZZ</name>
<dbReference type="InterPro" id="IPR028082">
    <property type="entry name" value="Peripla_BP_I"/>
</dbReference>
<feature type="region of interest" description="Disordered" evidence="1">
    <location>
        <begin position="309"/>
        <end position="330"/>
    </location>
</feature>
<proteinExistence type="predicted"/>
<feature type="compositionally biased region" description="Basic and acidic residues" evidence="1">
    <location>
        <begin position="321"/>
        <end position="330"/>
    </location>
</feature>
<gene>
    <name evidence="2" type="ORF">SDC9_102645</name>
</gene>
<comment type="caution">
    <text evidence="2">The sequence shown here is derived from an EMBL/GenBank/DDBJ whole genome shotgun (WGS) entry which is preliminary data.</text>
</comment>